<organism evidence="1">
    <name type="scientific">Planktothrix agardhii</name>
    <name type="common">Oscillatoria agardhii</name>
    <dbReference type="NCBI Taxonomy" id="1160"/>
    <lineage>
        <taxon>Bacteria</taxon>
        <taxon>Bacillati</taxon>
        <taxon>Cyanobacteriota</taxon>
        <taxon>Cyanophyceae</taxon>
        <taxon>Oscillatoriophycideae</taxon>
        <taxon>Oscillatoriales</taxon>
        <taxon>Microcoleaceae</taxon>
        <taxon>Planktothrix</taxon>
    </lineage>
</organism>
<proteinExistence type="predicted"/>
<protein>
    <submittedName>
        <fullName evidence="1">Uncharacterized protein</fullName>
    </submittedName>
</protein>
<evidence type="ECO:0000313" key="1">
    <source>
        <dbReference type="EMBL" id="CUM58764.1"/>
    </source>
</evidence>
<name>A0A1J1JEV7_PLAAG</name>
<gene>
    <name evidence="1" type="ORF">PLAM_0797</name>
</gene>
<reference evidence="1" key="1">
    <citation type="submission" date="2015-09" db="EMBL/GenBank/DDBJ databases">
        <authorList>
            <person name="Jackson K.R."/>
            <person name="Lunt B.L."/>
            <person name="Fisher J.N.B."/>
            <person name="Gardner A.V."/>
            <person name="Bailey M.E."/>
            <person name="Deus L.M."/>
            <person name="Earl A.S."/>
            <person name="Gibby P.D."/>
            <person name="Hartmann K.A."/>
            <person name="Liu J.E."/>
            <person name="Manci A.M."/>
            <person name="Nielsen D.A."/>
            <person name="Solomon M.B."/>
            <person name="Breakwell D.P."/>
            <person name="Burnett S.H."/>
            <person name="Grose J.H."/>
        </authorList>
    </citation>
    <scope>NUCLEOTIDE SEQUENCE</scope>
    <source>
        <strain evidence="1">7805</strain>
    </source>
</reference>
<accession>A0A1J1JEV7</accession>
<dbReference type="EMBL" id="LO018304">
    <property type="protein sequence ID" value="CUM58764.1"/>
    <property type="molecule type" value="Genomic_DNA"/>
</dbReference>
<dbReference type="AlphaFoldDB" id="A0A1J1JEV7"/>
<sequence length="70" mass="7435">MSPLPQPLLRGEGGLIITIKHKKLFITPPSLLGKGVGGLGLRGWQWKMKQPCPSPPCTGGLGGLFRCSLL</sequence>